<keyword evidence="2" id="KW-1185">Reference proteome</keyword>
<protein>
    <recommendedName>
        <fullName evidence="3">DUF1853 family protein</fullName>
    </recommendedName>
</protein>
<dbReference type="Pfam" id="PF08907">
    <property type="entry name" value="DUF1853"/>
    <property type="match status" value="1"/>
</dbReference>
<evidence type="ECO:0000313" key="2">
    <source>
        <dbReference type="Proteomes" id="UP000252086"/>
    </source>
</evidence>
<evidence type="ECO:0008006" key="3">
    <source>
        <dbReference type="Google" id="ProtNLM"/>
    </source>
</evidence>
<proteinExistence type="predicted"/>
<organism evidence="1 2">
    <name type="scientific">Marinomonas aquiplantarum</name>
    <dbReference type="NCBI Taxonomy" id="491951"/>
    <lineage>
        <taxon>Bacteria</taxon>
        <taxon>Pseudomonadati</taxon>
        <taxon>Pseudomonadota</taxon>
        <taxon>Gammaproteobacteria</taxon>
        <taxon>Oceanospirillales</taxon>
        <taxon>Oceanospirillaceae</taxon>
        <taxon>Marinomonas</taxon>
    </lineage>
</organism>
<dbReference type="AlphaFoldDB" id="A0A366D116"/>
<dbReference type="RefSeq" id="WP_245931883.1">
    <property type="nucleotide sequence ID" value="NZ_QNRF01000003.1"/>
</dbReference>
<comment type="caution">
    <text evidence="1">The sequence shown here is derived from an EMBL/GenBank/DDBJ whole genome shotgun (WGS) entry which is preliminary data.</text>
</comment>
<reference evidence="1 2" key="1">
    <citation type="submission" date="2018-06" db="EMBL/GenBank/DDBJ databases">
        <title>Genomic Encyclopedia of Type Strains, Phase III (KMG-III): the genomes of soil and plant-associated and newly described type strains.</title>
        <authorList>
            <person name="Whitman W."/>
        </authorList>
    </citation>
    <scope>NUCLEOTIDE SEQUENCE [LARGE SCALE GENOMIC DNA]</scope>
    <source>
        <strain evidence="1 2">CECT 7732</strain>
    </source>
</reference>
<gene>
    <name evidence="1" type="ORF">DFP76_10334</name>
</gene>
<evidence type="ECO:0000313" key="1">
    <source>
        <dbReference type="EMBL" id="RBO83762.1"/>
    </source>
</evidence>
<name>A0A366D116_9GAMM</name>
<dbReference type="Proteomes" id="UP000252086">
    <property type="component" value="Unassembled WGS sequence"/>
</dbReference>
<dbReference type="EMBL" id="QNRF01000003">
    <property type="protein sequence ID" value="RBO83762.1"/>
    <property type="molecule type" value="Genomic_DNA"/>
</dbReference>
<sequence length="285" mass="33157">MLPLDAKQVLSDLEWLVDGHYILADFQLKPYWRTDWQEKLALLRQNPSPLIAKLEQTKSHFLGSYFETLFSFAIAELSVLSIQREHFQITRQGKTLGEVDMLVALPDGSLQQFELAIKFYLHRPDLAPHDWIGPNKNDSLIKKVTRAQQHQLQILKTEEGADSIRELPFDGDIKASLLMFGRLYRALHTESDLDEWWCEEGGAWLRAGDILWLRKYFSHFIVLEKPHWMAFPCFQEDFTFFSPETAYNLVGNLLHDDRPLHLCLSSTGFEAEGIKRHVFVVPDTW</sequence>
<dbReference type="InterPro" id="IPR015003">
    <property type="entry name" value="DUF1853"/>
</dbReference>
<accession>A0A366D116</accession>